<dbReference type="EMBL" id="KN818408">
    <property type="protein sequence ID" value="KIL56662.1"/>
    <property type="molecule type" value="Genomic_DNA"/>
</dbReference>
<gene>
    <name evidence="1" type="ORF">M378DRAFT_50831</name>
</gene>
<proteinExistence type="predicted"/>
<feature type="non-terminal residue" evidence="1">
    <location>
        <position position="110"/>
    </location>
</feature>
<sequence>MAHWRAIPRNIFEAMKEGKTVLKQKTLDGVFELKVPKMFTKETLLDVVTKFIVCDDQALLLADKPTLRNCLVIMRPKMRQNELPSSYEVSMHLHNKFVDWMKQLKAVIAV</sequence>
<dbReference type="AlphaFoldDB" id="A0A0C2W696"/>
<organism evidence="1 2">
    <name type="scientific">Amanita muscaria (strain Koide BX008)</name>
    <dbReference type="NCBI Taxonomy" id="946122"/>
    <lineage>
        <taxon>Eukaryota</taxon>
        <taxon>Fungi</taxon>
        <taxon>Dikarya</taxon>
        <taxon>Basidiomycota</taxon>
        <taxon>Agaricomycotina</taxon>
        <taxon>Agaricomycetes</taxon>
        <taxon>Agaricomycetidae</taxon>
        <taxon>Agaricales</taxon>
        <taxon>Pluteineae</taxon>
        <taxon>Amanitaceae</taxon>
        <taxon>Amanita</taxon>
    </lineage>
</organism>
<protein>
    <submittedName>
        <fullName evidence="1">Uncharacterized protein</fullName>
    </submittedName>
</protein>
<dbReference type="HOGENOM" id="CLU_136331_0_0_1"/>
<dbReference type="OrthoDB" id="3157803at2759"/>
<name>A0A0C2W696_AMAMK</name>
<accession>A0A0C2W696</accession>
<evidence type="ECO:0000313" key="1">
    <source>
        <dbReference type="EMBL" id="KIL56662.1"/>
    </source>
</evidence>
<reference evidence="1 2" key="1">
    <citation type="submission" date="2014-04" db="EMBL/GenBank/DDBJ databases">
        <title>Evolutionary Origins and Diversification of the Mycorrhizal Mutualists.</title>
        <authorList>
            <consortium name="DOE Joint Genome Institute"/>
            <consortium name="Mycorrhizal Genomics Consortium"/>
            <person name="Kohler A."/>
            <person name="Kuo A."/>
            <person name="Nagy L.G."/>
            <person name="Floudas D."/>
            <person name="Copeland A."/>
            <person name="Barry K.W."/>
            <person name="Cichocki N."/>
            <person name="Veneault-Fourrey C."/>
            <person name="LaButti K."/>
            <person name="Lindquist E.A."/>
            <person name="Lipzen A."/>
            <person name="Lundell T."/>
            <person name="Morin E."/>
            <person name="Murat C."/>
            <person name="Riley R."/>
            <person name="Ohm R."/>
            <person name="Sun H."/>
            <person name="Tunlid A."/>
            <person name="Henrissat B."/>
            <person name="Grigoriev I.V."/>
            <person name="Hibbett D.S."/>
            <person name="Martin F."/>
        </authorList>
    </citation>
    <scope>NUCLEOTIDE SEQUENCE [LARGE SCALE GENOMIC DNA]</scope>
    <source>
        <strain evidence="1 2">Koide BX008</strain>
    </source>
</reference>
<keyword evidence="2" id="KW-1185">Reference proteome</keyword>
<dbReference type="InParanoid" id="A0A0C2W696"/>
<evidence type="ECO:0000313" key="2">
    <source>
        <dbReference type="Proteomes" id="UP000054549"/>
    </source>
</evidence>
<dbReference type="Proteomes" id="UP000054549">
    <property type="component" value="Unassembled WGS sequence"/>
</dbReference>